<keyword evidence="2" id="KW-1185">Reference proteome</keyword>
<dbReference type="Proteomes" id="UP000013047">
    <property type="component" value="Unassembled WGS sequence"/>
</dbReference>
<organism evidence="1 2">
    <name type="scientific">Thauera phenylacetica B4P</name>
    <dbReference type="NCBI Taxonomy" id="1234382"/>
    <lineage>
        <taxon>Bacteria</taxon>
        <taxon>Pseudomonadati</taxon>
        <taxon>Pseudomonadota</taxon>
        <taxon>Betaproteobacteria</taxon>
        <taxon>Rhodocyclales</taxon>
        <taxon>Zoogloeaceae</taxon>
        <taxon>Thauera</taxon>
    </lineage>
</organism>
<protein>
    <submittedName>
        <fullName evidence="1">Type VI secretion protein</fullName>
    </submittedName>
</protein>
<evidence type="ECO:0000313" key="2">
    <source>
        <dbReference type="Proteomes" id="UP000013047"/>
    </source>
</evidence>
<name>N6YWN4_9RHOO</name>
<gene>
    <name evidence="1" type="ORF">C667_16246</name>
</gene>
<evidence type="ECO:0000313" key="1">
    <source>
        <dbReference type="EMBL" id="ENO95985.1"/>
    </source>
</evidence>
<dbReference type="RefSeq" id="WP_004369248.1">
    <property type="nucleotide sequence ID" value="NZ_AMXF01000149.1"/>
</dbReference>
<dbReference type="PANTHER" id="PTHR35566:SF1">
    <property type="entry name" value="TYPE VI SECRETION SYSTEM BASEPLATE COMPONENT TSSK1"/>
    <property type="match status" value="1"/>
</dbReference>
<accession>N6YWN4</accession>
<dbReference type="EMBL" id="AMXF01000149">
    <property type="protein sequence ID" value="ENO95985.1"/>
    <property type="molecule type" value="Genomic_DNA"/>
</dbReference>
<proteinExistence type="predicted"/>
<dbReference type="AlphaFoldDB" id="N6YWN4"/>
<sequence>MTTHSKVIWSEGMFLQPQHLQQHDRYVESLVERRAGALRDHAWGWIELALDEPSLRMGRIALARARGLLPDGTPFDFPAQEEAPSALEIPVDARNERVVLALPLRRPAACETDLFGEDPQGAIRYRPAERELPDITLAAGPSALVQLGLPCFRLMLARDATDAYACVGVARVVERRADDQLVLDRDYIPPMLACAGSAVLAAQIGEIHGLLHQRAKALAARVAQPGRGGVAEIADFLLLQTVNRHEPVFRHYGLRTLLHPESLYAHCLALAGELATFSRDERRPPDYPPYRHDDLQSCFLPLAADLRRSLSMVLEQTAVPIELQDRKYGVRVAVVPDLELLRSAAFVLAVNAQMPGEALRVRFPGQVKIGPVERIRDLVNLALPGIALRALPVAPRQIPFHAGFNYFELDRGSELWKQLQQSGGLALHIAGDFPGLEIECWAIRD</sequence>
<dbReference type="NCBIfam" id="TIGR03353">
    <property type="entry name" value="VI_chp_4"/>
    <property type="match status" value="1"/>
</dbReference>
<dbReference type="Pfam" id="PF05936">
    <property type="entry name" value="T6SS_VasE"/>
    <property type="match status" value="1"/>
</dbReference>
<reference evidence="1 2" key="1">
    <citation type="submission" date="2012-09" db="EMBL/GenBank/DDBJ databases">
        <title>Draft Genome Sequences of 6 Strains from Genus Thauera.</title>
        <authorList>
            <person name="Liu B."/>
            <person name="Shapleigh J.P."/>
            <person name="Frostegard A.H."/>
        </authorList>
    </citation>
    <scope>NUCLEOTIDE SEQUENCE [LARGE SCALE GENOMIC DNA]</scope>
    <source>
        <strain evidence="1 2">B4P</strain>
    </source>
</reference>
<comment type="caution">
    <text evidence="1">The sequence shown here is derived from an EMBL/GenBank/DDBJ whole genome shotgun (WGS) entry which is preliminary data.</text>
</comment>
<dbReference type="OrthoDB" id="9775333at2"/>
<dbReference type="PANTHER" id="PTHR35566">
    <property type="entry name" value="BLR3599 PROTEIN"/>
    <property type="match status" value="1"/>
</dbReference>
<dbReference type="InterPro" id="IPR010263">
    <property type="entry name" value="T6SS_TssK"/>
</dbReference>